<evidence type="ECO:0000256" key="2">
    <source>
        <dbReference type="ARBA" id="ARBA00022857"/>
    </source>
</evidence>
<dbReference type="InterPro" id="IPR023210">
    <property type="entry name" value="NADP_OxRdtase_dom"/>
</dbReference>
<evidence type="ECO:0000313" key="6">
    <source>
        <dbReference type="Proteomes" id="UP000247476"/>
    </source>
</evidence>
<sequence>MKYRKLANTGLKVSEISLGSWLTYGGYVEKDNAVQSIRRAYDLGINFFDTANVYERGAAEIVVGETLKEYARDSYVLATKVFWPMGDGPNDRGLSRKHVFEQLHASLKRLGTDYVDIYYCHRFDPETPIEETLRTIDDFVRQGKVLYVGVSEWTAAQMSQALGVADRYLLDRIVVNQPVYNMFNRYIEKEVIPFGTQHGIGQVVFSPLAQGLLTGKYKSASDIPADSRAGKLEGMRKSVTEEKIAKVNALAEIAAELNLSVGQLAIAWILRQPNVASALVGASRPAQVDENAAASGVELSADVLERIESILQ</sequence>
<keyword evidence="6" id="KW-1185">Reference proteome</keyword>
<name>A0A2V5K7F2_9BACL</name>
<dbReference type="CDD" id="cd19074">
    <property type="entry name" value="Aldo_ket_red_shaker-like"/>
    <property type="match status" value="1"/>
</dbReference>
<reference evidence="5 6" key="1">
    <citation type="submission" date="2018-05" db="EMBL/GenBank/DDBJ databases">
        <title>Paenibacillus flagellatus sp. nov., isolated from selenium mineral soil.</title>
        <authorList>
            <person name="Dai X."/>
        </authorList>
    </citation>
    <scope>NUCLEOTIDE SEQUENCE [LARGE SCALE GENOMIC DNA]</scope>
    <source>
        <strain evidence="5 6">DXL2</strain>
    </source>
</reference>
<dbReference type="RefSeq" id="WP_110840899.1">
    <property type="nucleotide sequence ID" value="NZ_QJVJ01000006.1"/>
</dbReference>
<dbReference type="GO" id="GO:0016491">
    <property type="term" value="F:oxidoreductase activity"/>
    <property type="evidence" value="ECO:0007669"/>
    <property type="project" value="UniProtKB-KW"/>
</dbReference>
<dbReference type="AlphaFoldDB" id="A0A2V5K7F2"/>
<organism evidence="5 6">
    <name type="scientific">Paenibacillus flagellatus</name>
    <dbReference type="NCBI Taxonomy" id="2211139"/>
    <lineage>
        <taxon>Bacteria</taxon>
        <taxon>Bacillati</taxon>
        <taxon>Bacillota</taxon>
        <taxon>Bacilli</taxon>
        <taxon>Bacillales</taxon>
        <taxon>Paenibacillaceae</taxon>
        <taxon>Paenibacillus</taxon>
    </lineage>
</organism>
<evidence type="ECO:0000259" key="4">
    <source>
        <dbReference type="Pfam" id="PF00248"/>
    </source>
</evidence>
<dbReference type="InterPro" id="IPR005399">
    <property type="entry name" value="K_chnl_volt-dep_bsu_KCNAB-rel"/>
</dbReference>
<protein>
    <submittedName>
        <fullName evidence="5">Aldo/keto reductase</fullName>
    </submittedName>
</protein>
<dbReference type="GO" id="GO:0005829">
    <property type="term" value="C:cytosol"/>
    <property type="evidence" value="ECO:0007669"/>
    <property type="project" value="UniProtKB-ARBA"/>
</dbReference>
<dbReference type="PANTHER" id="PTHR43150">
    <property type="entry name" value="HYPERKINETIC, ISOFORM M"/>
    <property type="match status" value="1"/>
</dbReference>
<dbReference type="EMBL" id="QJVJ01000006">
    <property type="protein sequence ID" value="PYI53914.1"/>
    <property type="molecule type" value="Genomic_DNA"/>
</dbReference>
<comment type="caution">
    <text evidence="5">The sequence shown here is derived from an EMBL/GenBank/DDBJ whole genome shotgun (WGS) entry which is preliminary data.</text>
</comment>
<proteinExistence type="inferred from homology"/>
<comment type="similarity">
    <text evidence="1">Belongs to the shaker potassium channel beta subunit family.</text>
</comment>
<feature type="domain" description="NADP-dependent oxidoreductase" evidence="4">
    <location>
        <begin position="15"/>
        <end position="311"/>
    </location>
</feature>
<dbReference type="Proteomes" id="UP000247476">
    <property type="component" value="Unassembled WGS sequence"/>
</dbReference>
<keyword evidence="3" id="KW-0560">Oxidoreductase</keyword>
<dbReference type="OrthoDB" id="9773828at2"/>
<dbReference type="FunFam" id="3.20.20.100:FF:000004">
    <property type="entry name" value="Oxidoreductase, aldo/keto reductase"/>
    <property type="match status" value="1"/>
</dbReference>
<evidence type="ECO:0000256" key="3">
    <source>
        <dbReference type="ARBA" id="ARBA00023002"/>
    </source>
</evidence>
<dbReference type="SUPFAM" id="SSF51430">
    <property type="entry name" value="NAD(P)-linked oxidoreductase"/>
    <property type="match status" value="1"/>
</dbReference>
<evidence type="ECO:0000256" key="1">
    <source>
        <dbReference type="ARBA" id="ARBA00006515"/>
    </source>
</evidence>
<accession>A0A2V5K7F2</accession>
<dbReference type="PANTHER" id="PTHR43150:SF2">
    <property type="entry name" value="HYPERKINETIC, ISOFORM M"/>
    <property type="match status" value="1"/>
</dbReference>
<gene>
    <name evidence="5" type="ORF">DLM86_15280</name>
</gene>
<evidence type="ECO:0000313" key="5">
    <source>
        <dbReference type="EMBL" id="PYI53914.1"/>
    </source>
</evidence>
<dbReference type="Gene3D" id="3.20.20.100">
    <property type="entry name" value="NADP-dependent oxidoreductase domain"/>
    <property type="match status" value="1"/>
</dbReference>
<keyword evidence="2" id="KW-0521">NADP</keyword>
<dbReference type="InterPro" id="IPR036812">
    <property type="entry name" value="NAD(P)_OxRdtase_dom_sf"/>
</dbReference>
<dbReference type="Pfam" id="PF00248">
    <property type="entry name" value="Aldo_ket_red"/>
    <property type="match status" value="1"/>
</dbReference>